<evidence type="ECO:0000313" key="3">
    <source>
        <dbReference type="EMBL" id="KIW40440.1"/>
    </source>
</evidence>
<keyword evidence="2" id="KW-0812">Transmembrane</keyword>
<dbReference type="GeneID" id="27359715"/>
<proteinExistence type="predicted"/>
<dbReference type="VEuPathDB" id="FungiDB:PV06_07641"/>
<evidence type="ECO:0000313" key="4">
    <source>
        <dbReference type="Proteomes" id="UP000053342"/>
    </source>
</evidence>
<sequence>MSWKLAELRWRHDVGLQESAWECHNENPQSVKSQGAQRTSKKPGRQRSHTAPSDLVDGEGFQKACDGRVWPSLSPESPLKIKSYPDSTAFLRDPTITSTTPLLTPSQRFPSSDLPVEKMIDESHVHQSASHPDIPVRLTCQAILQDHSPPTDIVRGGTSLPTSPPVTTKSTSGTGLDREGSSSHTGDVYLETRTDDNSLNLSHRRVSVATSAIVNKKETSKPQTNIQSLESYVPDNDSLDHLSIPASTSFGIHFERFPSEDEKSPLETLSIHSSEYTFFPTCFRRPSIASKHHSDSCLLDKHKREDSENSLSLHSQNMRTLYPDLRSAHAQIQGHRVVSQPRSSGFEPRFPLSRSSSSSEDDDYFAKVLPISDAHIPLRHLACHRVPSAFGVLQVAEHHLESSAILESVEDNTVSKLHDRISYNADEIVSHYVEPFIRHGSSKSEFYPATPRFPAWNPNTRTAQCERGSIGTGAVIGTSAEDLMHGSISMSESRDGQTQGFSASLGRGLEAPEVDDYEWEAFPESSRSGFSNPSALRFRLTKKETGDVSRESAISRQSPATPWDPLPATHRRNGHHGLYRKTHLRTDQPHTFSKRPGPTSRETFDDHNDMQRIRRRSFPTFAGKAIRRHHSLKLVDLAHDSNGCLQHPQIPAYASAEDANFLLAPPNSPSSQSALMSSNVIDRALPSSSLLPKCSRQDSWRSVPFSDSINISSNSAPVPYAHANVSNKVSDTDKSNHSSLSGSSSGIIISERDRPTISGLIDMIKDAMDANEGGEGFGDRPSGNDKTEARDQQVYSGPDCNLLLYGDPSQRLECKNELHDFHFTGDSQQPRRGPFPKGNTTTTILKRTGIGRAGSSLADCSSSALQLCKTEDSGRHACIDSQTNAEVALLSKGLPDAVNNIYASSALPECTFSSRFNEVTPSSSESSAGLKAHGALRDVLIDVENCPIFPLKPAQLLITRLNGVNRIPFERVQLLKSGEWLEKAWCFVHNRAEFSHTMLAKKITTVMASDAIETQLEAGRFLLLVCVATYMMGGFVLAHDMGREGILSTSAMTAITNGAAPRLHPSHVRKAQAIEKGGLLVVFSVLVGCVGVLVWTLT</sequence>
<feature type="region of interest" description="Disordered" evidence="1">
    <location>
        <begin position="147"/>
        <end position="189"/>
    </location>
</feature>
<dbReference type="RefSeq" id="XP_016260656.1">
    <property type="nucleotide sequence ID" value="XM_016408902.1"/>
</dbReference>
<feature type="compositionally biased region" description="Polar residues" evidence="1">
    <location>
        <begin position="26"/>
        <end position="38"/>
    </location>
</feature>
<keyword evidence="2" id="KW-1133">Transmembrane helix</keyword>
<name>A0A0D2DDD8_9EURO</name>
<feature type="region of interest" description="Disordered" evidence="1">
    <location>
        <begin position="728"/>
        <end position="748"/>
    </location>
</feature>
<feature type="region of interest" description="Disordered" evidence="1">
    <location>
        <begin position="769"/>
        <end position="790"/>
    </location>
</feature>
<feature type="transmembrane region" description="Helical" evidence="2">
    <location>
        <begin position="1077"/>
        <end position="1097"/>
    </location>
</feature>
<evidence type="ECO:0000256" key="1">
    <source>
        <dbReference type="SAM" id="MobiDB-lite"/>
    </source>
</evidence>
<dbReference type="Proteomes" id="UP000053342">
    <property type="component" value="Unassembled WGS sequence"/>
</dbReference>
<feature type="compositionally biased region" description="Low complexity" evidence="1">
    <location>
        <begin position="738"/>
        <end position="748"/>
    </location>
</feature>
<organism evidence="3 4">
    <name type="scientific">Exophiala oligosperma</name>
    <dbReference type="NCBI Taxonomy" id="215243"/>
    <lineage>
        <taxon>Eukaryota</taxon>
        <taxon>Fungi</taxon>
        <taxon>Dikarya</taxon>
        <taxon>Ascomycota</taxon>
        <taxon>Pezizomycotina</taxon>
        <taxon>Eurotiomycetes</taxon>
        <taxon>Chaetothyriomycetidae</taxon>
        <taxon>Chaetothyriales</taxon>
        <taxon>Herpotrichiellaceae</taxon>
        <taxon>Exophiala</taxon>
    </lineage>
</organism>
<accession>A0A0D2DDD8</accession>
<feature type="compositionally biased region" description="Basic residues" evidence="1">
    <location>
        <begin position="39"/>
        <end position="48"/>
    </location>
</feature>
<dbReference type="HOGENOM" id="CLU_300154_0_0_1"/>
<dbReference type="OrthoDB" id="4152618at2759"/>
<dbReference type="AlphaFoldDB" id="A0A0D2DDD8"/>
<dbReference type="EMBL" id="KN847338">
    <property type="protein sequence ID" value="KIW40440.1"/>
    <property type="molecule type" value="Genomic_DNA"/>
</dbReference>
<protein>
    <submittedName>
        <fullName evidence="3">Uncharacterized protein</fullName>
    </submittedName>
</protein>
<feature type="region of interest" description="Disordered" evidence="1">
    <location>
        <begin position="547"/>
        <end position="568"/>
    </location>
</feature>
<feature type="compositionally biased region" description="Low complexity" evidence="1">
    <location>
        <begin position="156"/>
        <end position="175"/>
    </location>
</feature>
<keyword evidence="4" id="KW-1185">Reference proteome</keyword>
<reference evidence="3 4" key="1">
    <citation type="submission" date="2015-01" db="EMBL/GenBank/DDBJ databases">
        <title>The Genome Sequence of Exophiala oligosperma CBS72588.</title>
        <authorList>
            <consortium name="The Broad Institute Genomics Platform"/>
            <person name="Cuomo C."/>
            <person name="de Hoog S."/>
            <person name="Gorbushina A."/>
            <person name="Stielow B."/>
            <person name="Teixiera M."/>
            <person name="Abouelleil A."/>
            <person name="Chapman S.B."/>
            <person name="Priest M."/>
            <person name="Young S.K."/>
            <person name="Wortman J."/>
            <person name="Nusbaum C."/>
            <person name="Birren B."/>
        </authorList>
    </citation>
    <scope>NUCLEOTIDE SEQUENCE [LARGE SCALE GENOMIC DNA]</scope>
    <source>
        <strain evidence="3 4">CBS 72588</strain>
    </source>
</reference>
<keyword evidence="2" id="KW-0472">Membrane</keyword>
<feature type="transmembrane region" description="Helical" evidence="2">
    <location>
        <begin position="1021"/>
        <end position="1038"/>
    </location>
</feature>
<gene>
    <name evidence="3" type="ORF">PV06_07641</name>
</gene>
<evidence type="ECO:0000256" key="2">
    <source>
        <dbReference type="SAM" id="Phobius"/>
    </source>
</evidence>
<feature type="region of interest" description="Disordered" evidence="1">
    <location>
        <begin position="21"/>
        <end position="61"/>
    </location>
</feature>
<feature type="region of interest" description="Disordered" evidence="1">
    <location>
        <begin position="332"/>
        <end position="360"/>
    </location>
</feature>